<feature type="compositionally biased region" description="Polar residues" evidence="9">
    <location>
        <begin position="190"/>
        <end position="202"/>
    </location>
</feature>
<dbReference type="InterPro" id="IPR001841">
    <property type="entry name" value="Znf_RING"/>
</dbReference>
<dbReference type="PROSITE" id="PS50089">
    <property type="entry name" value="ZF_RING_2"/>
    <property type="match status" value="1"/>
</dbReference>
<comment type="caution">
    <text evidence="11">The sequence shown here is derived from an EMBL/GenBank/DDBJ whole genome shotgun (WGS) entry which is preliminary data.</text>
</comment>
<evidence type="ECO:0000256" key="2">
    <source>
        <dbReference type="ARBA" id="ARBA00012483"/>
    </source>
</evidence>
<keyword evidence="6" id="KW-0833">Ubl conjugation pathway</keyword>
<evidence type="ECO:0000256" key="1">
    <source>
        <dbReference type="ARBA" id="ARBA00000900"/>
    </source>
</evidence>
<reference evidence="11" key="2">
    <citation type="journal article" date="2023" name="Plants (Basel)">
        <title>Annotation of the Turnera subulata (Passifloraceae) Draft Genome Reveals the S-Locus Evolved after the Divergence of Turneroideae from Passifloroideae in a Stepwise Manner.</title>
        <authorList>
            <person name="Henning P.M."/>
            <person name="Roalson E.H."/>
            <person name="Mir W."/>
            <person name="McCubbin A.G."/>
            <person name="Shore J.S."/>
        </authorList>
    </citation>
    <scope>NUCLEOTIDE SEQUENCE</scope>
    <source>
        <strain evidence="11">F60SS</strain>
    </source>
</reference>
<dbReference type="EC" id="2.3.2.27" evidence="2"/>
<feature type="compositionally biased region" description="Low complexity" evidence="9">
    <location>
        <begin position="242"/>
        <end position="274"/>
    </location>
</feature>
<evidence type="ECO:0000313" key="12">
    <source>
        <dbReference type="Proteomes" id="UP001141552"/>
    </source>
</evidence>
<feature type="region of interest" description="Disordered" evidence="9">
    <location>
        <begin position="49"/>
        <end position="299"/>
    </location>
</feature>
<accession>A0A9Q0FT05</accession>
<feature type="compositionally biased region" description="Low complexity" evidence="9">
    <location>
        <begin position="347"/>
        <end position="361"/>
    </location>
</feature>
<evidence type="ECO:0000256" key="9">
    <source>
        <dbReference type="SAM" id="MobiDB-lite"/>
    </source>
</evidence>
<dbReference type="AlphaFoldDB" id="A0A9Q0FT05"/>
<keyword evidence="7" id="KW-0862">Zinc</keyword>
<protein>
    <recommendedName>
        <fullName evidence="2">RING-type E3 ubiquitin transferase</fullName>
        <ecNumber evidence="2">2.3.2.27</ecNumber>
    </recommendedName>
</protein>
<feature type="compositionally biased region" description="Polar residues" evidence="9">
    <location>
        <begin position="336"/>
        <end position="346"/>
    </location>
</feature>
<keyword evidence="5 8" id="KW-0863">Zinc-finger</keyword>
<evidence type="ECO:0000256" key="7">
    <source>
        <dbReference type="ARBA" id="ARBA00022833"/>
    </source>
</evidence>
<sequence length="557" mass="60496">MDDYSGKRAGDGLVLPRKGSSVVLRDNANSRDRNSPFCNRIGCSGRLNSAKGSQISFSEKAKSSRTVFRPSSTGKEIAGSSSRSCSATNKPRKSFPEPRKKLASQVETDSSESGSILEEPEVPELAPPSRKIQRGLRLESEEAGFGETPSMEAGSSSMATSSRSRRLFHKKSGLDNTNSVVSSSISLSSRNASQGTRGTTNRYVMRNLRCDSPSDVASTGSSSSDSNSNRKKDVIKKRTCDGDSSSSSGGKKSSGPSSEGRKSSSSLGISISDSRQTRSAHPNRDTGAPSVRTRRSLNGYTRARIANQGSGHNIPPEECHVISQMPQLDLPFDLNAPTQSHHFSVESSSSRPSPYGRPGSGNESLRGIRPSSPAELGNGRSIVNRDSFRRYNMDGIAEVLLALERIEHDEELTYEQLLVLEANLFLNGLNFHDQHRDMRLDIDNMSYEELLALEERMGTVCTALSEEELSECIKASIHQPPPVEDTTGGHCGNKDDVKCSICQEEYVVGDETGRLKCEHRYHVVCIQQWLRMKNWCPICKASAAPSSSSSSSLPSSS</sequence>
<evidence type="ECO:0000256" key="8">
    <source>
        <dbReference type="PROSITE-ProRule" id="PRU00175"/>
    </source>
</evidence>
<dbReference type="PANTHER" id="PTHR22937:SF136">
    <property type="entry name" value="RING-TYPE E3 UBIQUITIN TRANSFERASE"/>
    <property type="match status" value="1"/>
</dbReference>
<evidence type="ECO:0000256" key="6">
    <source>
        <dbReference type="ARBA" id="ARBA00022786"/>
    </source>
</evidence>
<dbReference type="Pfam" id="PF13639">
    <property type="entry name" value="zf-RING_2"/>
    <property type="match status" value="1"/>
</dbReference>
<dbReference type="GO" id="GO:0008270">
    <property type="term" value="F:zinc ion binding"/>
    <property type="evidence" value="ECO:0007669"/>
    <property type="project" value="UniProtKB-KW"/>
</dbReference>
<dbReference type="GO" id="GO:0061630">
    <property type="term" value="F:ubiquitin protein ligase activity"/>
    <property type="evidence" value="ECO:0007669"/>
    <property type="project" value="UniProtKB-EC"/>
</dbReference>
<feature type="compositionally biased region" description="Basic and acidic residues" evidence="9">
    <location>
        <begin position="228"/>
        <end position="241"/>
    </location>
</feature>
<feature type="compositionally biased region" description="Polar residues" evidence="9">
    <location>
        <begin position="105"/>
        <end position="114"/>
    </location>
</feature>
<dbReference type="SMART" id="SM00184">
    <property type="entry name" value="RING"/>
    <property type="match status" value="1"/>
</dbReference>
<dbReference type="Gene3D" id="3.30.40.10">
    <property type="entry name" value="Zinc/RING finger domain, C3HC4 (zinc finger)"/>
    <property type="match status" value="1"/>
</dbReference>
<keyword evidence="12" id="KW-1185">Reference proteome</keyword>
<gene>
    <name evidence="11" type="ORF">Tsubulata_030861</name>
</gene>
<dbReference type="EMBL" id="JAKUCV010004275">
    <property type="protein sequence ID" value="KAJ4835881.1"/>
    <property type="molecule type" value="Genomic_DNA"/>
</dbReference>
<dbReference type="OrthoDB" id="8062037at2759"/>
<feature type="compositionally biased region" description="Low complexity" evidence="9">
    <location>
        <begin position="179"/>
        <end position="189"/>
    </location>
</feature>
<feature type="compositionally biased region" description="Low complexity" evidence="9">
    <location>
        <begin position="150"/>
        <end position="162"/>
    </location>
</feature>
<dbReference type="InterPro" id="IPR045191">
    <property type="entry name" value="MBR1/2-like"/>
</dbReference>
<dbReference type="InterPro" id="IPR013083">
    <property type="entry name" value="Znf_RING/FYVE/PHD"/>
</dbReference>
<feature type="compositionally biased region" description="Low complexity" evidence="9">
    <location>
        <begin position="211"/>
        <end position="227"/>
    </location>
</feature>
<evidence type="ECO:0000259" key="10">
    <source>
        <dbReference type="PROSITE" id="PS50089"/>
    </source>
</evidence>
<evidence type="ECO:0000256" key="3">
    <source>
        <dbReference type="ARBA" id="ARBA00022679"/>
    </source>
</evidence>
<evidence type="ECO:0000256" key="5">
    <source>
        <dbReference type="ARBA" id="ARBA00022771"/>
    </source>
</evidence>
<keyword evidence="4" id="KW-0479">Metal-binding</keyword>
<organism evidence="11 12">
    <name type="scientific">Turnera subulata</name>
    <dbReference type="NCBI Taxonomy" id="218843"/>
    <lineage>
        <taxon>Eukaryota</taxon>
        <taxon>Viridiplantae</taxon>
        <taxon>Streptophyta</taxon>
        <taxon>Embryophyta</taxon>
        <taxon>Tracheophyta</taxon>
        <taxon>Spermatophyta</taxon>
        <taxon>Magnoliopsida</taxon>
        <taxon>eudicotyledons</taxon>
        <taxon>Gunneridae</taxon>
        <taxon>Pentapetalae</taxon>
        <taxon>rosids</taxon>
        <taxon>fabids</taxon>
        <taxon>Malpighiales</taxon>
        <taxon>Passifloraceae</taxon>
        <taxon>Turnera</taxon>
    </lineage>
</organism>
<comment type="catalytic activity">
    <reaction evidence="1">
        <text>S-ubiquitinyl-[E2 ubiquitin-conjugating enzyme]-L-cysteine + [acceptor protein]-L-lysine = [E2 ubiquitin-conjugating enzyme]-L-cysteine + N(6)-ubiquitinyl-[acceptor protein]-L-lysine.</text>
        <dbReference type="EC" id="2.3.2.27"/>
    </reaction>
</comment>
<dbReference type="SUPFAM" id="SSF57850">
    <property type="entry name" value="RING/U-box"/>
    <property type="match status" value="1"/>
</dbReference>
<reference evidence="11" key="1">
    <citation type="submission" date="2022-02" db="EMBL/GenBank/DDBJ databases">
        <authorList>
            <person name="Henning P.M."/>
            <person name="McCubbin A.G."/>
            <person name="Shore J.S."/>
        </authorList>
    </citation>
    <scope>NUCLEOTIDE SEQUENCE</scope>
    <source>
        <strain evidence="11">F60SS</strain>
        <tissue evidence="11">Leaves</tissue>
    </source>
</reference>
<dbReference type="Proteomes" id="UP001141552">
    <property type="component" value="Unassembled WGS sequence"/>
</dbReference>
<feature type="region of interest" description="Disordered" evidence="9">
    <location>
        <begin position="24"/>
        <end position="43"/>
    </location>
</feature>
<feature type="region of interest" description="Disordered" evidence="9">
    <location>
        <begin position="331"/>
        <end position="380"/>
    </location>
</feature>
<keyword evidence="3" id="KW-0808">Transferase</keyword>
<evidence type="ECO:0000256" key="4">
    <source>
        <dbReference type="ARBA" id="ARBA00022723"/>
    </source>
</evidence>
<feature type="compositionally biased region" description="Polar residues" evidence="9">
    <location>
        <begin position="64"/>
        <end position="89"/>
    </location>
</feature>
<evidence type="ECO:0000313" key="11">
    <source>
        <dbReference type="EMBL" id="KAJ4835881.1"/>
    </source>
</evidence>
<dbReference type="PANTHER" id="PTHR22937">
    <property type="entry name" value="E3 UBIQUITIN-PROTEIN LIGASE RNF165"/>
    <property type="match status" value="1"/>
</dbReference>
<feature type="domain" description="RING-type" evidence="10">
    <location>
        <begin position="499"/>
        <end position="540"/>
    </location>
</feature>
<dbReference type="FunFam" id="3.30.40.10:FF:000504">
    <property type="entry name" value="E3 ubiquitin-protein ligase arkadia"/>
    <property type="match status" value="1"/>
</dbReference>
<proteinExistence type="predicted"/>
<name>A0A9Q0FT05_9ROSI</name>